<dbReference type="Pfam" id="PF17765">
    <property type="entry name" value="MLTR_LBD"/>
    <property type="match status" value="1"/>
</dbReference>
<name>A0A066TRP8_9PSEU</name>
<dbReference type="OrthoDB" id="2959414at2"/>
<dbReference type="SMART" id="SM00530">
    <property type="entry name" value="HTH_XRE"/>
    <property type="match status" value="1"/>
</dbReference>
<dbReference type="Proteomes" id="UP000027345">
    <property type="component" value="Unassembled WGS sequence"/>
</dbReference>
<dbReference type="InterPro" id="IPR001387">
    <property type="entry name" value="Cro/C1-type_HTH"/>
</dbReference>
<protein>
    <submittedName>
        <fullName evidence="2">XRE family transcriptional regulator</fullName>
    </submittedName>
</protein>
<dbReference type="RefSeq" id="WP_043787413.1">
    <property type="nucleotide sequence ID" value="NZ_JMQI01000071.1"/>
</dbReference>
<dbReference type="PANTHER" id="PTHR35010:SF4">
    <property type="entry name" value="BLL5781 PROTEIN"/>
    <property type="match status" value="1"/>
</dbReference>
<dbReference type="SUPFAM" id="SSF47413">
    <property type="entry name" value="lambda repressor-like DNA-binding domains"/>
    <property type="match status" value="1"/>
</dbReference>
<accession>A0A066TRP8</accession>
<dbReference type="Pfam" id="PF01381">
    <property type="entry name" value="HTH_3"/>
    <property type="match status" value="1"/>
</dbReference>
<proteinExistence type="predicted"/>
<dbReference type="AlphaFoldDB" id="A0A066TRP8"/>
<evidence type="ECO:0000313" key="2">
    <source>
        <dbReference type="EMBL" id="KDN17550.1"/>
    </source>
</evidence>
<keyword evidence="3" id="KW-1185">Reference proteome</keyword>
<evidence type="ECO:0000259" key="1">
    <source>
        <dbReference type="PROSITE" id="PS50943"/>
    </source>
</evidence>
<dbReference type="PROSITE" id="PS50943">
    <property type="entry name" value="HTH_CROC1"/>
    <property type="match status" value="1"/>
</dbReference>
<reference evidence="2 3" key="1">
    <citation type="submission" date="2014-05" db="EMBL/GenBank/DDBJ databases">
        <title>Draft genome sequence of Amycolatopsis rifamycinica DSM 46095.</title>
        <authorList>
            <person name="Lal R."/>
            <person name="Saxena A."/>
            <person name="Kumari R."/>
            <person name="Mukherjee U."/>
            <person name="Singh P."/>
            <person name="Sangwan N."/>
            <person name="Mahato N.K."/>
        </authorList>
    </citation>
    <scope>NUCLEOTIDE SEQUENCE [LARGE SCALE GENOMIC DNA]</scope>
    <source>
        <strain evidence="2 3">DSM 46095</strain>
    </source>
</reference>
<dbReference type="EMBL" id="JMQI01000071">
    <property type="protein sequence ID" value="KDN17550.1"/>
    <property type="molecule type" value="Genomic_DNA"/>
</dbReference>
<dbReference type="STRING" id="287986.DV20_35060"/>
<dbReference type="CDD" id="cd00093">
    <property type="entry name" value="HTH_XRE"/>
    <property type="match status" value="1"/>
</dbReference>
<dbReference type="eggNOG" id="COG1396">
    <property type="taxonomic scope" value="Bacteria"/>
</dbReference>
<dbReference type="PANTHER" id="PTHR35010">
    <property type="entry name" value="BLL4672 PROTEIN-RELATED"/>
    <property type="match status" value="1"/>
</dbReference>
<sequence length="265" mass="28914">MDFGTALKDWRTRRRISQLDLALRAGTTQRHVSFMESGRSVPGRGMVLRVAESLELPLRERNGLLHAAGYAPTYPETRLDDPAIRPVLDGLRRLLDGHRPYPAIVVDRYGVLVAANDGFGLLTEGVGPELLREPVDTLRLALHPRGVAPRVANLDDWARHILERLRNDLARTPDERLAAQLAELTGYLPPATAPGPEHLGFAVPVRLATSIGELRLITAITTFATAADVTVSELKLETFLPADAETAERLHTTSNVGSGTPPRLG</sequence>
<comment type="caution">
    <text evidence="2">The sequence shown here is derived from an EMBL/GenBank/DDBJ whole genome shotgun (WGS) entry which is preliminary data.</text>
</comment>
<dbReference type="InterPro" id="IPR041413">
    <property type="entry name" value="MLTR_LBD"/>
</dbReference>
<dbReference type="Gene3D" id="1.10.260.40">
    <property type="entry name" value="lambda repressor-like DNA-binding domains"/>
    <property type="match status" value="1"/>
</dbReference>
<gene>
    <name evidence="2" type="ORF">DV20_35060</name>
</gene>
<organism evidence="2 3">
    <name type="scientific">Amycolatopsis rifamycinica</name>
    <dbReference type="NCBI Taxonomy" id="287986"/>
    <lineage>
        <taxon>Bacteria</taxon>
        <taxon>Bacillati</taxon>
        <taxon>Actinomycetota</taxon>
        <taxon>Actinomycetes</taxon>
        <taxon>Pseudonocardiales</taxon>
        <taxon>Pseudonocardiaceae</taxon>
        <taxon>Amycolatopsis</taxon>
    </lineage>
</organism>
<feature type="domain" description="HTH cro/C1-type" evidence="1">
    <location>
        <begin position="7"/>
        <end position="61"/>
    </location>
</feature>
<dbReference type="Gene3D" id="3.30.450.180">
    <property type="match status" value="1"/>
</dbReference>
<dbReference type="InterPro" id="IPR010982">
    <property type="entry name" value="Lambda_DNA-bd_dom_sf"/>
</dbReference>
<dbReference type="GO" id="GO:0003677">
    <property type="term" value="F:DNA binding"/>
    <property type="evidence" value="ECO:0007669"/>
    <property type="project" value="InterPro"/>
</dbReference>
<evidence type="ECO:0000313" key="3">
    <source>
        <dbReference type="Proteomes" id="UP000027345"/>
    </source>
</evidence>